<sequence length="259" mass="28655">MPIASKLIYFQRRPWPAPPDPDSEPPDPRRRPCRDRRRRSSLSSHHKPGQELVPGNQRDAAKPLGLTGTITEHVGGIASSARLNCSVSDHGRLPDAVQQARERLLQRLNSVDLSGRRQKTWPSGSSWTGLTRPADDLRVSTSTDSILGSLTNCFQPGDSVPSCKVQERAANSVGNADKSMPITLFPQPIPGLQHEACREASEETEHKEPSAECSICLERCDDAEGLIQLRCKHVFHSSCLKRWLRSHGDCPYCRASVLL</sequence>
<dbReference type="AlphaFoldDB" id="A0AAV5CB86"/>
<dbReference type="PANTHER" id="PTHR45931:SF5">
    <property type="entry name" value="RING-TYPE DOMAIN-CONTAINING PROTEIN"/>
    <property type="match status" value="1"/>
</dbReference>
<keyword evidence="2 4" id="KW-0863">Zinc-finger</keyword>
<dbReference type="SMART" id="SM00184">
    <property type="entry name" value="RING"/>
    <property type="match status" value="1"/>
</dbReference>
<gene>
    <name evidence="7" type="primary">ga12060</name>
    <name evidence="7" type="ORF">PR202_ga12060</name>
</gene>
<keyword evidence="3" id="KW-0862">Zinc</keyword>
<reference evidence="7" key="1">
    <citation type="journal article" date="2018" name="DNA Res.">
        <title>Multiple hybrid de novo genome assembly of finger millet, an orphan allotetraploid crop.</title>
        <authorList>
            <person name="Hatakeyama M."/>
            <person name="Aluri S."/>
            <person name="Balachadran M.T."/>
            <person name="Sivarajan S.R."/>
            <person name="Patrignani A."/>
            <person name="Gruter S."/>
            <person name="Poveda L."/>
            <person name="Shimizu-Inatsugi R."/>
            <person name="Baeten J."/>
            <person name="Francoijs K.J."/>
            <person name="Nataraja K.N."/>
            <person name="Reddy Y.A.N."/>
            <person name="Phadnis S."/>
            <person name="Ravikumar R.L."/>
            <person name="Schlapbach R."/>
            <person name="Sreeman S.M."/>
            <person name="Shimizu K.K."/>
        </authorList>
    </citation>
    <scope>NUCLEOTIDE SEQUENCE</scope>
</reference>
<evidence type="ECO:0000256" key="2">
    <source>
        <dbReference type="ARBA" id="ARBA00022771"/>
    </source>
</evidence>
<organism evidence="7 8">
    <name type="scientific">Eleusine coracana subsp. coracana</name>
    <dbReference type="NCBI Taxonomy" id="191504"/>
    <lineage>
        <taxon>Eukaryota</taxon>
        <taxon>Viridiplantae</taxon>
        <taxon>Streptophyta</taxon>
        <taxon>Embryophyta</taxon>
        <taxon>Tracheophyta</taxon>
        <taxon>Spermatophyta</taxon>
        <taxon>Magnoliopsida</taxon>
        <taxon>Liliopsida</taxon>
        <taxon>Poales</taxon>
        <taxon>Poaceae</taxon>
        <taxon>PACMAD clade</taxon>
        <taxon>Chloridoideae</taxon>
        <taxon>Cynodonteae</taxon>
        <taxon>Eleusininae</taxon>
        <taxon>Eleusine</taxon>
    </lineage>
</organism>
<dbReference type="Gene3D" id="3.30.40.10">
    <property type="entry name" value="Zinc/RING finger domain, C3HC4 (zinc finger)"/>
    <property type="match status" value="1"/>
</dbReference>
<dbReference type="InterPro" id="IPR001841">
    <property type="entry name" value="Znf_RING"/>
</dbReference>
<name>A0AAV5CB86_ELECO</name>
<comment type="caution">
    <text evidence="7">The sequence shown here is derived from an EMBL/GenBank/DDBJ whole genome shotgun (WGS) entry which is preliminary data.</text>
</comment>
<feature type="region of interest" description="Disordered" evidence="5">
    <location>
        <begin position="1"/>
        <end position="63"/>
    </location>
</feature>
<evidence type="ECO:0000313" key="7">
    <source>
        <dbReference type="EMBL" id="GJM95338.1"/>
    </source>
</evidence>
<dbReference type="PROSITE" id="PS50089">
    <property type="entry name" value="ZF_RING_2"/>
    <property type="match status" value="1"/>
</dbReference>
<accession>A0AAV5CB86</accession>
<dbReference type="Proteomes" id="UP001054889">
    <property type="component" value="Unassembled WGS sequence"/>
</dbReference>
<dbReference type="EMBL" id="BQKI01000005">
    <property type="protein sequence ID" value="GJM95338.1"/>
    <property type="molecule type" value="Genomic_DNA"/>
</dbReference>
<evidence type="ECO:0000256" key="1">
    <source>
        <dbReference type="ARBA" id="ARBA00022723"/>
    </source>
</evidence>
<keyword evidence="1" id="KW-0479">Metal-binding</keyword>
<dbReference type="GO" id="GO:0061630">
    <property type="term" value="F:ubiquitin protein ligase activity"/>
    <property type="evidence" value="ECO:0007669"/>
    <property type="project" value="TreeGrafter"/>
</dbReference>
<evidence type="ECO:0000313" key="8">
    <source>
        <dbReference type="Proteomes" id="UP001054889"/>
    </source>
</evidence>
<keyword evidence="8" id="KW-1185">Reference proteome</keyword>
<dbReference type="GO" id="GO:0008270">
    <property type="term" value="F:zinc ion binding"/>
    <property type="evidence" value="ECO:0007669"/>
    <property type="project" value="UniProtKB-KW"/>
</dbReference>
<dbReference type="InterPro" id="IPR013083">
    <property type="entry name" value="Znf_RING/FYVE/PHD"/>
</dbReference>
<dbReference type="SMART" id="SM01197">
    <property type="entry name" value="FANCL_C"/>
    <property type="match status" value="1"/>
</dbReference>
<feature type="domain" description="RING-type" evidence="6">
    <location>
        <begin position="213"/>
        <end position="254"/>
    </location>
</feature>
<evidence type="ECO:0000256" key="4">
    <source>
        <dbReference type="PROSITE-ProRule" id="PRU00175"/>
    </source>
</evidence>
<dbReference type="Pfam" id="PF13639">
    <property type="entry name" value="zf-RING_2"/>
    <property type="match status" value="1"/>
</dbReference>
<dbReference type="SUPFAM" id="SSF57850">
    <property type="entry name" value="RING/U-box"/>
    <property type="match status" value="1"/>
</dbReference>
<dbReference type="PANTHER" id="PTHR45931">
    <property type="entry name" value="SI:CH211-59O9.10"/>
    <property type="match status" value="1"/>
</dbReference>
<dbReference type="GO" id="GO:0005634">
    <property type="term" value="C:nucleus"/>
    <property type="evidence" value="ECO:0007669"/>
    <property type="project" value="TreeGrafter"/>
</dbReference>
<dbReference type="InterPro" id="IPR051834">
    <property type="entry name" value="RING_finger_E3_ligase"/>
</dbReference>
<reference evidence="7" key="2">
    <citation type="submission" date="2021-12" db="EMBL/GenBank/DDBJ databases">
        <title>Resequencing data analysis of finger millet.</title>
        <authorList>
            <person name="Hatakeyama M."/>
            <person name="Aluri S."/>
            <person name="Balachadran M.T."/>
            <person name="Sivarajan S.R."/>
            <person name="Poveda L."/>
            <person name="Shimizu-Inatsugi R."/>
            <person name="Schlapbach R."/>
            <person name="Sreeman S.M."/>
            <person name="Shimizu K.K."/>
        </authorList>
    </citation>
    <scope>NUCLEOTIDE SEQUENCE</scope>
</reference>
<evidence type="ECO:0000256" key="5">
    <source>
        <dbReference type="SAM" id="MobiDB-lite"/>
    </source>
</evidence>
<dbReference type="GO" id="GO:0006511">
    <property type="term" value="P:ubiquitin-dependent protein catabolic process"/>
    <property type="evidence" value="ECO:0007669"/>
    <property type="project" value="TreeGrafter"/>
</dbReference>
<evidence type="ECO:0000256" key="3">
    <source>
        <dbReference type="ARBA" id="ARBA00022833"/>
    </source>
</evidence>
<proteinExistence type="predicted"/>
<evidence type="ECO:0000259" key="6">
    <source>
        <dbReference type="PROSITE" id="PS50089"/>
    </source>
</evidence>
<feature type="compositionally biased region" description="Basic residues" evidence="5">
    <location>
        <begin position="31"/>
        <end position="47"/>
    </location>
</feature>
<protein>
    <recommendedName>
        <fullName evidence="6">RING-type domain-containing protein</fullName>
    </recommendedName>
</protein>